<sequence>MAWFWIAVVVFVVALCAMHHSSRLAAQLKVFISARVVAKVSHSYALSPPLPSHAYTQTHTHFTFDVRVKADASLSAPPSLPGA</sequence>
<organism evidence="2">
    <name type="scientific">Anopheles darlingi</name>
    <name type="common">Mosquito</name>
    <dbReference type="NCBI Taxonomy" id="43151"/>
    <lineage>
        <taxon>Eukaryota</taxon>
        <taxon>Metazoa</taxon>
        <taxon>Ecdysozoa</taxon>
        <taxon>Arthropoda</taxon>
        <taxon>Hexapoda</taxon>
        <taxon>Insecta</taxon>
        <taxon>Pterygota</taxon>
        <taxon>Neoptera</taxon>
        <taxon>Endopterygota</taxon>
        <taxon>Diptera</taxon>
        <taxon>Nematocera</taxon>
        <taxon>Culicoidea</taxon>
        <taxon>Culicidae</taxon>
        <taxon>Anophelinae</taxon>
        <taxon>Anopheles</taxon>
    </lineage>
</organism>
<evidence type="ECO:0000313" key="2">
    <source>
        <dbReference type="EMBL" id="MBW78238.1"/>
    </source>
</evidence>
<dbReference type="EMBL" id="GGFL01014060">
    <property type="protein sequence ID" value="MBW78238.1"/>
    <property type="molecule type" value="Transcribed_RNA"/>
</dbReference>
<keyword evidence="1" id="KW-0732">Signal</keyword>
<proteinExistence type="predicted"/>
<dbReference type="AlphaFoldDB" id="A0A2M4DM90"/>
<feature type="signal peptide" evidence="1">
    <location>
        <begin position="1"/>
        <end position="21"/>
    </location>
</feature>
<reference evidence="2" key="1">
    <citation type="submission" date="2018-01" db="EMBL/GenBank/DDBJ databases">
        <title>An insight into the sialome of Amazonian anophelines.</title>
        <authorList>
            <person name="Ribeiro J.M."/>
            <person name="Scarpassa V."/>
            <person name="Calvo E."/>
        </authorList>
    </citation>
    <scope>NUCLEOTIDE SEQUENCE</scope>
</reference>
<feature type="chain" id="PRO_5014759940" evidence="1">
    <location>
        <begin position="22"/>
        <end position="83"/>
    </location>
</feature>
<name>A0A2M4DM90_ANODA</name>
<protein>
    <submittedName>
        <fullName evidence="2">Putative secreted protein</fullName>
    </submittedName>
</protein>
<evidence type="ECO:0000256" key="1">
    <source>
        <dbReference type="SAM" id="SignalP"/>
    </source>
</evidence>
<accession>A0A2M4DM90</accession>